<name>A0A9D4R4Z2_DREPO</name>
<reference evidence="1" key="2">
    <citation type="submission" date="2020-11" db="EMBL/GenBank/DDBJ databases">
        <authorList>
            <person name="McCartney M.A."/>
            <person name="Auch B."/>
            <person name="Kono T."/>
            <person name="Mallez S."/>
            <person name="Becker A."/>
            <person name="Gohl D.M."/>
            <person name="Silverstein K.A.T."/>
            <person name="Koren S."/>
            <person name="Bechman K.B."/>
            <person name="Herman A."/>
            <person name="Abrahante J.E."/>
            <person name="Garbe J."/>
        </authorList>
    </citation>
    <scope>NUCLEOTIDE SEQUENCE</scope>
    <source>
        <strain evidence="1">Duluth1</strain>
        <tissue evidence="1">Whole animal</tissue>
    </source>
</reference>
<dbReference type="AlphaFoldDB" id="A0A9D4R4Z2"/>
<gene>
    <name evidence="1" type="ORF">DPMN_097695</name>
</gene>
<evidence type="ECO:0000313" key="1">
    <source>
        <dbReference type="EMBL" id="KAH3855134.1"/>
    </source>
</evidence>
<dbReference type="Proteomes" id="UP000828390">
    <property type="component" value="Unassembled WGS sequence"/>
</dbReference>
<sequence length="59" mass="6774">MADETSRRFSWLSTREFYGKLLQSINTMREAKNEKMTIGENSVGVNEVAKSVNDVFEID</sequence>
<reference evidence="1" key="1">
    <citation type="journal article" date="2019" name="bioRxiv">
        <title>The Genome of the Zebra Mussel, Dreissena polymorpha: A Resource for Invasive Species Research.</title>
        <authorList>
            <person name="McCartney M.A."/>
            <person name="Auch B."/>
            <person name="Kono T."/>
            <person name="Mallez S."/>
            <person name="Zhang Y."/>
            <person name="Obille A."/>
            <person name="Becker A."/>
            <person name="Abrahante J.E."/>
            <person name="Garbe J."/>
            <person name="Badalamenti J.P."/>
            <person name="Herman A."/>
            <person name="Mangelson H."/>
            <person name="Liachko I."/>
            <person name="Sullivan S."/>
            <person name="Sone E.D."/>
            <person name="Koren S."/>
            <person name="Silverstein K.A.T."/>
            <person name="Beckman K.B."/>
            <person name="Gohl D.M."/>
        </authorList>
    </citation>
    <scope>NUCLEOTIDE SEQUENCE</scope>
    <source>
        <strain evidence="1">Duluth1</strain>
        <tissue evidence="1">Whole animal</tissue>
    </source>
</reference>
<protein>
    <submittedName>
        <fullName evidence="1">Uncharacterized protein</fullName>
    </submittedName>
</protein>
<keyword evidence="2" id="KW-1185">Reference proteome</keyword>
<accession>A0A9D4R4Z2</accession>
<organism evidence="1 2">
    <name type="scientific">Dreissena polymorpha</name>
    <name type="common">Zebra mussel</name>
    <name type="synonym">Mytilus polymorpha</name>
    <dbReference type="NCBI Taxonomy" id="45954"/>
    <lineage>
        <taxon>Eukaryota</taxon>
        <taxon>Metazoa</taxon>
        <taxon>Spiralia</taxon>
        <taxon>Lophotrochozoa</taxon>
        <taxon>Mollusca</taxon>
        <taxon>Bivalvia</taxon>
        <taxon>Autobranchia</taxon>
        <taxon>Heteroconchia</taxon>
        <taxon>Euheterodonta</taxon>
        <taxon>Imparidentia</taxon>
        <taxon>Neoheterodontei</taxon>
        <taxon>Myida</taxon>
        <taxon>Dreissenoidea</taxon>
        <taxon>Dreissenidae</taxon>
        <taxon>Dreissena</taxon>
    </lineage>
</organism>
<comment type="caution">
    <text evidence="1">The sequence shown here is derived from an EMBL/GenBank/DDBJ whole genome shotgun (WGS) entry which is preliminary data.</text>
</comment>
<evidence type="ECO:0000313" key="2">
    <source>
        <dbReference type="Proteomes" id="UP000828390"/>
    </source>
</evidence>
<proteinExistence type="predicted"/>
<dbReference type="EMBL" id="JAIWYP010000003">
    <property type="protein sequence ID" value="KAH3855134.1"/>
    <property type="molecule type" value="Genomic_DNA"/>
</dbReference>